<dbReference type="Pfam" id="PF00305">
    <property type="entry name" value="Lipoxygenase"/>
    <property type="match status" value="1"/>
</dbReference>
<dbReference type="Proteomes" id="UP001172457">
    <property type="component" value="Chromosome 3"/>
</dbReference>
<evidence type="ECO:0000256" key="10">
    <source>
        <dbReference type="PROSITE-ProRule" id="PRU00152"/>
    </source>
</evidence>
<keyword evidence="6" id="KW-0223">Dioxygenase</keyword>
<dbReference type="GO" id="GO:0031408">
    <property type="term" value="P:oxylipin biosynthetic process"/>
    <property type="evidence" value="ECO:0007669"/>
    <property type="project" value="UniProtKB-UniRule"/>
</dbReference>
<keyword evidence="9 11" id="KW-0275">Fatty acid biosynthesis</keyword>
<feature type="region of interest" description="Disordered" evidence="12">
    <location>
        <begin position="723"/>
        <end position="742"/>
    </location>
</feature>
<dbReference type="Gene3D" id="4.10.375.10">
    <property type="entry name" value="Lipoxygenase-1, Domain 2"/>
    <property type="match status" value="1"/>
</dbReference>
<keyword evidence="7" id="KW-0560">Oxidoreductase</keyword>
<evidence type="ECO:0000256" key="5">
    <source>
        <dbReference type="ARBA" id="ARBA00022832"/>
    </source>
</evidence>
<organism evidence="15 16">
    <name type="scientific">Centaurea solstitialis</name>
    <name type="common">yellow star-thistle</name>
    <dbReference type="NCBI Taxonomy" id="347529"/>
    <lineage>
        <taxon>Eukaryota</taxon>
        <taxon>Viridiplantae</taxon>
        <taxon>Streptophyta</taxon>
        <taxon>Embryophyta</taxon>
        <taxon>Tracheophyta</taxon>
        <taxon>Spermatophyta</taxon>
        <taxon>Magnoliopsida</taxon>
        <taxon>eudicotyledons</taxon>
        <taxon>Gunneridae</taxon>
        <taxon>Pentapetalae</taxon>
        <taxon>asterids</taxon>
        <taxon>campanulids</taxon>
        <taxon>Asterales</taxon>
        <taxon>Asteraceae</taxon>
        <taxon>Carduoideae</taxon>
        <taxon>Cardueae</taxon>
        <taxon>Centaureinae</taxon>
        <taxon>Centaurea</taxon>
    </lineage>
</organism>
<dbReference type="GO" id="GO:0034440">
    <property type="term" value="P:lipid oxidation"/>
    <property type="evidence" value="ECO:0007669"/>
    <property type="project" value="InterPro"/>
</dbReference>
<dbReference type="Gene3D" id="3.10.450.60">
    <property type="match status" value="1"/>
</dbReference>
<feature type="domain" description="Lipoxygenase" evidence="14">
    <location>
        <begin position="146"/>
        <end position="794"/>
    </location>
</feature>
<comment type="pathway">
    <text evidence="11">Lipid metabolism; oxylipin biosynthesis.</text>
</comment>
<reference evidence="15" key="1">
    <citation type="submission" date="2023-03" db="EMBL/GenBank/DDBJ databases">
        <title>Chromosome-scale reference genome and RAD-based genetic map of yellow starthistle (Centaurea solstitialis) reveal putative structural variation and QTLs associated with invader traits.</title>
        <authorList>
            <person name="Reatini B."/>
            <person name="Cang F.A."/>
            <person name="Jiang Q."/>
            <person name="Mckibben M.T.W."/>
            <person name="Barker M.S."/>
            <person name="Rieseberg L.H."/>
            <person name="Dlugosch K.M."/>
        </authorList>
    </citation>
    <scope>NUCLEOTIDE SEQUENCE</scope>
    <source>
        <strain evidence="15">CAN-66</strain>
        <tissue evidence="15">Leaf</tissue>
    </source>
</reference>
<evidence type="ECO:0000256" key="8">
    <source>
        <dbReference type="ARBA" id="ARBA00023098"/>
    </source>
</evidence>
<evidence type="ECO:0000259" key="14">
    <source>
        <dbReference type="PROSITE" id="PS51393"/>
    </source>
</evidence>
<keyword evidence="16" id="KW-1185">Reference proteome</keyword>
<dbReference type="Gene3D" id="1.20.245.10">
    <property type="entry name" value="Lipoxygenase-1, Domain 5"/>
    <property type="match status" value="1"/>
</dbReference>
<dbReference type="InterPro" id="IPR036392">
    <property type="entry name" value="PLAT/LH2_dom_sf"/>
</dbReference>
<comment type="function">
    <text evidence="11">Plant lipoxygenase may be involved in a number of diverse aspects of plant physiology including growth and development, pest resistance, and senescence or responses to wounding.</text>
</comment>
<dbReference type="PANTHER" id="PTHR11771">
    <property type="entry name" value="LIPOXYGENASE"/>
    <property type="match status" value="1"/>
</dbReference>
<feature type="domain" description="PLAT" evidence="13">
    <location>
        <begin position="22"/>
        <end position="142"/>
    </location>
</feature>
<dbReference type="PROSITE" id="PS51393">
    <property type="entry name" value="LIPOXYGENASE_3"/>
    <property type="match status" value="1"/>
</dbReference>
<keyword evidence="4 11" id="KW-0925">Oxylipin biosynthesis</keyword>
<dbReference type="AlphaFoldDB" id="A0AA38TQE2"/>
<dbReference type="GO" id="GO:0006633">
    <property type="term" value="P:fatty acid biosynthetic process"/>
    <property type="evidence" value="ECO:0007669"/>
    <property type="project" value="UniProtKB-KW"/>
</dbReference>
<protein>
    <recommendedName>
        <fullName evidence="11">Lipoxygenase</fullName>
        <ecNumber evidence="11">1.13.11.-</ecNumber>
    </recommendedName>
</protein>
<dbReference type="InterPro" id="IPR001024">
    <property type="entry name" value="PLAT/LH2_dom"/>
</dbReference>
<gene>
    <name evidence="15" type="ORF">OSB04_010316</name>
</gene>
<dbReference type="InterPro" id="IPR020834">
    <property type="entry name" value="LipOase_CS"/>
</dbReference>
<evidence type="ECO:0000256" key="2">
    <source>
        <dbReference type="ARBA" id="ARBA00022516"/>
    </source>
</evidence>
<dbReference type="Gene3D" id="2.60.60.20">
    <property type="entry name" value="PLAT/LH2 domain"/>
    <property type="match status" value="1"/>
</dbReference>
<keyword evidence="8" id="KW-0443">Lipid metabolism</keyword>
<dbReference type="InterPro" id="IPR013819">
    <property type="entry name" value="LipOase_C"/>
</dbReference>
<dbReference type="SUPFAM" id="SSF48484">
    <property type="entry name" value="Lipoxigenase"/>
    <property type="match status" value="1"/>
</dbReference>
<keyword evidence="2 11" id="KW-0444">Lipid biosynthesis</keyword>
<dbReference type="InterPro" id="IPR000907">
    <property type="entry name" value="LipOase"/>
</dbReference>
<evidence type="ECO:0000256" key="9">
    <source>
        <dbReference type="ARBA" id="ARBA00023160"/>
    </source>
</evidence>
<evidence type="ECO:0000256" key="3">
    <source>
        <dbReference type="ARBA" id="ARBA00022723"/>
    </source>
</evidence>
<sequence>MSSVKAIINVQPVFYVLSESSLRLFSHVLSPNHQTTVATKQPLIYFFSYDDEASGERKTVKAEKSATYVKLNDKQTIFKYECNFKIPKGFGNIGGILMQNVHHKDTYIKNIVLHDATHKVKLTCESWIHTIHENTNERIFFSNEQSYLKWNTPAGLRSLREKDLESLRGNGKGQRKSFETIYDYDMYNDLDDLDSTGSVLARLVLGGSDHPYPRRCRTGRPMTQDWESRTTLPFYVRRDEEFSDTEAVTYGTNQSYRYVHRLVPSLDDLSTDMNNGFSSFSDIELLYDKCVEIIDSGNGGPSVLRRLLKDLLVIRKSGKEIAEKRKDDKVSFSSYDDDEFCRQTLAGINPYSIQLVTDAFERVNKEWPLMSKLDDPEVYGPPESAITKEIIQQEIGKLGIEDIMTLEEALERKKLFMLDYHDMLIPYVNKVRELQGTTLYGSRTLMFLTSDGILKPLAIELTRPPNNTEKTPWKRVYTPCSGATTEAWLWKLAKAHVLAHDSCHHKLVSHWWVPFFLPELRTHCVTEPYMIATHRCLSKMHPVHRLLFPHFRYTMQNNALARRGLINAGGMIESTFALGKYSVELASDAYKHWRFDHEALPKDLINRGMAVEDSSAPHGVKLAIEDYPFANDGLLLWDAIKEWATAYVNHYYPQAHLVKSDEELQAWWTEIRTVGHGDKKDEPWWPKLETQHDLIGVVTTIMWVASGRHSAVNFGQYTAGYTPNRPTNARTKMPNEDPTEDETKSFLKNHEQVQSAFLITILDILSTPSLDEEYSIKTEAGWEAEPTIKAVFQK</sequence>
<comment type="caution">
    <text evidence="10">Lacks conserved residue(s) required for the propagation of feature annotation.</text>
</comment>
<comment type="caution">
    <text evidence="15">The sequence shown here is derived from an EMBL/GenBank/DDBJ whole genome shotgun (WGS) entry which is preliminary data.</text>
</comment>
<dbReference type="InterPro" id="IPR036226">
    <property type="entry name" value="LipOase_C_sf"/>
</dbReference>
<keyword evidence="5" id="KW-0276">Fatty acid metabolism</keyword>
<dbReference type="PROSITE" id="PS50095">
    <property type="entry name" value="PLAT"/>
    <property type="match status" value="1"/>
</dbReference>
<dbReference type="SUPFAM" id="SSF49723">
    <property type="entry name" value="Lipase/lipooxygenase domain (PLAT/LH2 domain)"/>
    <property type="match status" value="1"/>
</dbReference>
<dbReference type="Pfam" id="PF01477">
    <property type="entry name" value="PLAT"/>
    <property type="match status" value="1"/>
</dbReference>
<dbReference type="PRINTS" id="PR00087">
    <property type="entry name" value="LIPOXYGENASE"/>
</dbReference>
<dbReference type="GO" id="GO:0046872">
    <property type="term" value="F:metal ion binding"/>
    <property type="evidence" value="ECO:0007669"/>
    <property type="project" value="UniProtKB-UniRule"/>
</dbReference>
<evidence type="ECO:0000259" key="13">
    <source>
        <dbReference type="PROSITE" id="PS50095"/>
    </source>
</evidence>
<dbReference type="PRINTS" id="PR00468">
    <property type="entry name" value="PLTLPOXGNASE"/>
</dbReference>
<dbReference type="EMBL" id="JARYMX010000003">
    <property type="protein sequence ID" value="KAJ9555702.1"/>
    <property type="molecule type" value="Genomic_DNA"/>
</dbReference>
<dbReference type="Gene3D" id="4.10.372.10">
    <property type="entry name" value="Lipoxygenase-1, Domain 3"/>
    <property type="match status" value="1"/>
</dbReference>
<name>A0AA38TQE2_9ASTR</name>
<proteinExistence type="inferred from homology"/>
<dbReference type="InterPro" id="IPR001246">
    <property type="entry name" value="LipOase_plant"/>
</dbReference>
<evidence type="ECO:0000256" key="1">
    <source>
        <dbReference type="ARBA" id="ARBA00009419"/>
    </source>
</evidence>
<dbReference type="PROSITE" id="PS00081">
    <property type="entry name" value="LIPOXYGENASE_2"/>
    <property type="match status" value="1"/>
</dbReference>
<keyword evidence="3" id="KW-0479">Metal-binding</keyword>
<evidence type="ECO:0000256" key="6">
    <source>
        <dbReference type="ARBA" id="ARBA00022964"/>
    </source>
</evidence>
<evidence type="ECO:0000256" key="4">
    <source>
        <dbReference type="ARBA" id="ARBA00022767"/>
    </source>
</evidence>
<dbReference type="EC" id="1.13.11.-" evidence="11"/>
<evidence type="ECO:0000256" key="7">
    <source>
        <dbReference type="ARBA" id="ARBA00023002"/>
    </source>
</evidence>
<evidence type="ECO:0000313" key="16">
    <source>
        <dbReference type="Proteomes" id="UP001172457"/>
    </source>
</evidence>
<dbReference type="GO" id="GO:0016702">
    <property type="term" value="F:oxidoreductase activity, acting on single donors with incorporation of molecular oxygen, incorporation of two atoms of oxygen"/>
    <property type="evidence" value="ECO:0007669"/>
    <property type="project" value="InterPro"/>
</dbReference>
<evidence type="ECO:0000256" key="11">
    <source>
        <dbReference type="RuleBase" id="RU003975"/>
    </source>
</evidence>
<evidence type="ECO:0000256" key="12">
    <source>
        <dbReference type="SAM" id="MobiDB-lite"/>
    </source>
</evidence>
<dbReference type="InterPro" id="IPR027433">
    <property type="entry name" value="Lipoxygenase_dom_3"/>
</dbReference>
<accession>A0AA38TQE2</accession>
<comment type="similarity">
    <text evidence="1 11">Belongs to the lipoxygenase family.</text>
</comment>
<evidence type="ECO:0000313" key="15">
    <source>
        <dbReference type="EMBL" id="KAJ9555702.1"/>
    </source>
</evidence>